<dbReference type="AlphaFoldDB" id="A0A0R3UE49"/>
<name>A0A0R3UE49_MESCO</name>
<dbReference type="SUPFAM" id="SSF55797">
    <property type="entry name" value="PR-1-like"/>
    <property type="match status" value="1"/>
</dbReference>
<gene>
    <name evidence="3" type="ORF">MCOS_LOCUS5237</name>
</gene>
<dbReference type="Proteomes" id="UP000267029">
    <property type="component" value="Unassembled WGS sequence"/>
</dbReference>
<dbReference type="Pfam" id="PF00188">
    <property type="entry name" value="CAP"/>
    <property type="match status" value="1"/>
</dbReference>
<dbReference type="STRING" id="53468.A0A0R3UE49"/>
<dbReference type="WBParaSite" id="MCU_000199-RA">
    <property type="protein sequence ID" value="MCU_000199-RA"/>
    <property type="gene ID" value="MCU_000199"/>
</dbReference>
<dbReference type="InterPro" id="IPR035940">
    <property type="entry name" value="CAP_sf"/>
</dbReference>
<keyword evidence="4" id="KW-1185">Reference proteome</keyword>
<dbReference type="Gene3D" id="3.40.33.10">
    <property type="entry name" value="CAP"/>
    <property type="match status" value="1"/>
</dbReference>
<dbReference type="InterPro" id="IPR014044">
    <property type="entry name" value="CAP_dom"/>
</dbReference>
<evidence type="ECO:0000313" key="5">
    <source>
        <dbReference type="WBParaSite" id="MCU_000199-RA"/>
    </source>
</evidence>
<reference evidence="3 4" key="1">
    <citation type="submission" date="2018-10" db="EMBL/GenBank/DDBJ databases">
        <authorList>
            <consortium name="Pathogen Informatics"/>
        </authorList>
    </citation>
    <scope>NUCLEOTIDE SEQUENCE [LARGE SCALE GENOMIC DNA]</scope>
</reference>
<organism evidence="5">
    <name type="scientific">Mesocestoides corti</name>
    <name type="common">Flatworm</name>
    <dbReference type="NCBI Taxonomy" id="53468"/>
    <lineage>
        <taxon>Eukaryota</taxon>
        <taxon>Metazoa</taxon>
        <taxon>Spiralia</taxon>
        <taxon>Lophotrochozoa</taxon>
        <taxon>Platyhelminthes</taxon>
        <taxon>Cestoda</taxon>
        <taxon>Eucestoda</taxon>
        <taxon>Cyclophyllidea</taxon>
        <taxon>Mesocestoididae</taxon>
        <taxon>Mesocestoides</taxon>
    </lineage>
</organism>
<proteinExistence type="predicted"/>
<accession>A0A0R3UE49</accession>
<feature type="chain" id="PRO_5043132251" evidence="1">
    <location>
        <begin position="19"/>
        <end position="240"/>
    </location>
</feature>
<dbReference type="CDD" id="cd05380">
    <property type="entry name" value="CAP_euk"/>
    <property type="match status" value="1"/>
</dbReference>
<dbReference type="EMBL" id="UXSR01005186">
    <property type="protein sequence ID" value="VDD79234.1"/>
    <property type="molecule type" value="Genomic_DNA"/>
</dbReference>
<evidence type="ECO:0000313" key="4">
    <source>
        <dbReference type="Proteomes" id="UP000267029"/>
    </source>
</evidence>
<evidence type="ECO:0000313" key="3">
    <source>
        <dbReference type="EMBL" id="VDD79234.1"/>
    </source>
</evidence>
<keyword evidence="1" id="KW-0732">Signal</keyword>
<protein>
    <submittedName>
        <fullName evidence="5">SCP domain-containing protein</fullName>
    </submittedName>
</protein>
<evidence type="ECO:0000256" key="1">
    <source>
        <dbReference type="SAM" id="SignalP"/>
    </source>
</evidence>
<feature type="signal peptide" evidence="1">
    <location>
        <begin position="1"/>
        <end position="18"/>
    </location>
</feature>
<sequence>MQRSTYLLALIVGGLVQALEQEDRCTLLEHFTKLREDVDPEAKNMLLLKYSLDLEKLAGDWLANCTLQFPFGQPGFYDVGYLLIPGIKSQPITFDLLTKLGFDKRDCRYETTEWKQECMAYKRVIWAKTGEVGCALGECKWGQDSDSFLVCFYKPADPLPEGSPYEAGSSCTACPHGMGCFRKQCADLSSLASETCNRTPPKQTPKTTSSSKRLSASSVLTAAELVSISAASISMTTMHI</sequence>
<dbReference type="SMART" id="SM00198">
    <property type="entry name" value="SCP"/>
    <property type="match status" value="1"/>
</dbReference>
<feature type="domain" description="SCP" evidence="2">
    <location>
        <begin position="22"/>
        <end position="161"/>
    </location>
</feature>
<reference evidence="5" key="2">
    <citation type="submission" date="2019-11" db="UniProtKB">
        <authorList>
            <consortium name="WormBaseParasite"/>
        </authorList>
    </citation>
    <scope>IDENTIFICATION</scope>
</reference>
<evidence type="ECO:0000259" key="2">
    <source>
        <dbReference type="SMART" id="SM00198"/>
    </source>
</evidence>